<name>A0AB38UNM1_9MYCO</name>
<organism evidence="3 4">
    <name type="scientific">Mycobacterium persicum</name>
    <dbReference type="NCBI Taxonomy" id="1487726"/>
    <lineage>
        <taxon>Bacteria</taxon>
        <taxon>Bacillati</taxon>
        <taxon>Actinomycetota</taxon>
        <taxon>Actinomycetes</taxon>
        <taxon>Mycobacteriales</taxon>
        <taxon>Mycobacteriaceae</taxon>
        <taxon>Mycobacterium</taxon>
    </lineage>
</organism>
<feature type="domain" description="HTH araC/xylS-type" evidence="2">
    <location>
        <begin position="65"/>
        <end position="90"/>
    </location>
</feature>
<evidence type="ECO:0000313" key="4">
    <source>
        <dbReference type="Proteomes" id="UP000279331"/>
    </source>
</evidence>
<proteinExistence type="predicted"/>
<feature type="compositionally biased region" description="Low complexity" evidence="1">
    <location>
        <begin position="1"/>
        <end position="12"/>
    </location>
</feature>
<feature type="region of interest" description="Disordered" evidence="1">
    <location>
        <begin position="1"/>
        <end position="28"/>
    </location>
</feature>
<dbReference type="Gene3D" id="1.10.10.60">
    <property type="entry name" value="Homeodomain-like"/>
    <property type="match status" value="1"/>
</dbReference>
<gene>
    <name evidence="3" type="ORF">LAUMK42_01001</name>
</gene>
<dbReference type="GO" id="GO:0043565">
    <property type="term" value="F:sequence-specific DNA binding"/>
    <property type="evidence" value="ECO:0007669"/>
    <property type="project" value="InterPro"/>
</dbReference>
<dbReference type="EMBL" id="UPHL01000026">
    <property type="protein sequence ID" value="VAZ82194.1"/>
    <property type="molecule type" value="Genomic_DNA"/>
</dbReference>
<dbReference type="GO" id="GO:0003700">
    <property type="term" value="F:DNA-binding transcription factor activity"/>
    <property type="evidence" value="ECO:0007669"/>
    <property type="project" value="InterPro"/>
</dbReference>
<evidence type="ECO:0000313" key="3">
    <source>
        <dbReference type="EMBL" id="VAZ82194.1"/>
    </source>
</evidence>
<comment type="caution">
    <text evidence="3">The sequence shown here is derived from an EMBL/GenBank/DDBJ whole genome shotgun (WGS) entry which is preliminary data.</text>
</comment>
<dbReference type="InterPro" id="IPR018060">
    <property type="entry name" value="HTH_AraC"/>
</dbReference>
<sequence>MPYEPASSARAAGSGGTSPGGGATAVAPAGVPAASVNLSKPAGVCTVRNRACELVTTKACGNCGGRSDPGYFSRLFSRAHGASPRQWRERGRL</sequence>
<evidence type="ECO:0000256" key="1">
    <source>
        <dbReference type="SAM" id="MobiDB-lite"/>
    </source>
</evidence>
<protein>
    <recommendedName>
        <fullName evidence="2">HTH araC/xylS-type domain-containing protein</fullName>
    </recommendedName>
</protein>
<accession>A0AB38UNM1</accession>
<dbReference type="AlphaFoldDB" id="A0AB38UNM1"/>
<feature type="compositionally biased region" description="Gly residues" evidence="1">
    <location>
        <begin position="13"/>
        <end position="23"/>
    </location>
</feature>
<dbReference type="Proteomes" id="UP000279331">
    <property type="component" value="Unassembled WGS sequence"/>
</dbReference>
<evidence type="ECO:0000259" key="2">
    <source>
        <dbReference type="PROSITE" id="PS01124"/>
    </source>
</evidence>
<dbReference type="PROSITE" id="PS01124">
    <property type="entry name" value="HTH_ARAC_FAMILY_2"/>
    <property type="match status" value="1"/>
</dbReference>
<reference evidence="3 4" key="1">
    <citation type="submission" date="2018-09" db="EMBL/GenBank/DDBJ databases">
        <authorList>
            <person name="Tagini F."/>
        </authorList>
    </citation>
    <scope>NUCLEOTIDE SEQUENCE [LARGE SCALE GENOMIC DNA]</scope>
    <source>
        <strain evidence="3 4">MK42</strain>
    </source>
</reference>